<dbReference type="Gene3D" id="1.20.1510.10">
    <property type="entry name" value="Cation efflux protein transmembrane domain"/>
    <property type="match status" value="1"/>
</dbReference>
<keyword evidence="6 7" id="KW-0472">Membrane</keyword>
<dbReference type="GO" id="GO:0004497">
    <property type="term" value="F:monooxygenase activity"/>
    <property type="evidence" value="ECO:0007669"/>
    <property type="project" value="InterPro"/>
</dbReference>
<gene>
    <name evidence="9" type="ORF">D6C83_07153</name>
</gene>
<dbReference type="EMBL" id="QZBU01002910">
    <property type="protein sequence ID" value="TIA30589.1"/>
    <property type="molecule type" value="Genomic_DNA"/>
</dbReference>
<dbReference type="PANTHER" id="PTHR45820">
    <property type="entry name" value="FI23527P1"/>
    <property type="match status" value="1"/>
</dbReference>
<feature type="non-terminal residue" evidence="9">
    <location>
        <position position="1"/>
    </location>
</feature>
<feature type="transmembrane region" description="Helical" evidence="7">
    <location>
        <begin position="224"/>
        <end position="242"/>
    </location>
</feature>
<keyword evidence="4" id="KW-0862">Zinc</keyword>
<evidence type="ECO:0000259" key="8">
    <source>
        <dbReference type="Pfam" id="PF01545"/>
    </source>
</evidence>
<dbReference type="GO" id="GO:0005506">
    <property type="term" value="F:iron ion binding"/>
    <property type="evidence" value="ECO:0007669"/>
    <property type="project" value="InterPro"/>
</dbReference>
<dbReference type="Gene3D" id="1.10.630.10">
    <property type="entry name" value="Cytochrome P450"/>
    <property type="match status" value="1"/>
</dbReference>
<dbReference type="InterPro" id="IPR027469">
    <property type="entry name" value="Cation_efflux_TMD_sf"/>
</dbReference>
<dbReference type="GO" id="GO:0006882">
    <property type="term" value="P:intracellular zinc ion homeostasis"/>
    <property type="evidence" value="ECO:0007669"/>
    <property type="project" value="TreeGrafter"/>
</dbReference>
<evidence type="ECO:0000256" key="3">
    <source>
        <dbReference type="ARBA" id="ARBA00022692"/>
    </source>
</evidence>
<evidence type="ECO:0000256" key="6">
    <source>
        <dbReference type="ARBA" id="ARBA00023136"/>
    </source>
</evidence>
<evidence type="ECO:0000256" key="4">
    <source>
        <dbReference type="ARBA" id="ARBA00022833"/>
    </source>
</evidence>
<evidence type="ECO:0000256" key="5">
    <source>
        <dbReference type="ARBA" id="ARBA00022989"/>
    </source>
</evidence>
<dbReference type="PANTHER" id="PTHR45820:SF5">
    <property type="entry name" value="DIFFUSION FACILITATOR FAMILY METAL ION TRANSPORTER, PUTATIVE-RELATED"/>
    <property type="match status" value="1"/>
</dbReference>
<feature type="transmembrane region" description="Helical" evidence="7">
    <location>
        <begin position="187"/>
        <end position="209"/>
    </location>
</feature>
<feature type="domain" description="Cation efflux protein transmembrane" evidence="8">
    <location>
        <begin position="169"/>
        <end position="366"/>
    </location>
</feature>
<dbReference type="SUPFAM" id="SSF48264">
    <property type="entry name" value="Cytochrome P450"/>
    <property type="match status" value="1"/>
</dbReference>
<dbReference type="Pfam" id="PF01545">
    <property type="entry name" value="Cation_efflux"/>
    <property type="match status" value="1"/>
</dbReference>
<dbReference type="GO" id="GO:0020037">
    <property type="term" value="F:heme binding"/>
    <property type="evidence" value="ECO:0007669"/>
    <property type="project" value="InterPro"/>
</dbReference>
<dbReference type="InterPro" id="IPR002524">
    <property type="entry name" value="Cation_efflux"/>
</dbReference>
<evidence type="ECO:0000256" key="7">
    <source>
        <dbReference type="SAM" id="Phobius"/>
    </source>
</evidence>
<dbReference type="NCBIfam" id="TIGR01297">
    <property type="entry name" value="CDF"/>
    <property type="match status" value="1"/>
</dbReference>
<evidence type="ECO:0000256" key="1">
    <source>
        <dbReference type="ARBA" id="ARBA00004141"/>
    </source>
</evidence>
<evidence type="ECO:0000313" key="10">
    <source>
        <dbReference type="Proteomes" id="UP000304947"/>
    </source>
</evidence>
<evidence type="ECO:0000256" key="2">
    <source>
        <dbReference type="ARBA" id="ARBA00008873"/>
    </source>
</evidence>
<feature type="transmembrane region" description="Helical" evidence="7">
    <location>
        <begin position="301"/>
        <end position="329"/>
    </location>
</feature>
<dbReference type="AlphaFoldDB" id="A0A4T0B932"/>
<dbReference type="Proteomes" id="UP000304947">
    <property type="component" value="Unassembled WGS sequence"/>
</dbReference>
<organism evidence="9 10">
    <name type="scientific">Aureobasidium pullulans</name>
    <name type="common">Black yeast</name>
    <name type="synonym">Pullularia pullulans</name>
    <dbReference type="NCBI Taxonomy" id="5580"/>
    <lineage>
        <taxon>Eukaryota</taxon>
        <taxon>Fungi</taxon>
        <taxon>Dikarya</taxon>
        <taxon>Ascomycota</taxon>
        <taxon>Pezizomycotina</taxon>
        <taxon>Dothideomycetes</taxon>
        <taxon>Dothideomycetidae</taxon>
        <taxon>Dothideales</taxon>
        <taxon>Saccotheciaceae</taxon>
        <taxon>Aureobasidium</taxon>
    </lineage>
</organism>
<accession>A0A4T0B932</accession>
<comment type="caution">
    <text evidence="9">The sequence shown here is derived from an EMBL/GenBank/DDBJ whole genome shotgun (WGS) entry which is preliminary data.</text>
</comment>
<comment type="subcellular location">
    <subcellularLocation>
        <location evidence="1">Membrane</location>
        <topology evidence="1">Multi-pass membrane protein</topology>
    </subcellularLocation>
</comment>
<proteinExistence type="inferred from homology"/>
<dbReference type="InterPro" id="IPR058533">
    <property type="entry name" value="Cation_efflux_TM"/>
</dbReference>
<dbReference type="GO" id="GO:0005385">
    <property type="term" value="F:zinc ion transmembrane transporter activity"/>
    <property type="evidence" value="ECO:0007669"/>
    <property type="project" value="TreeGrafter"/>
</dbReference>
<name>A0A4T0B932_AURPU</name>
<dbReference type="GO" id="GO:0016020">
    <property type="term" value="C:membrane"/>
    <property type="evidence" value="ECO:0007669"/>
    <property type="project" value="UniProtKB-SubCell"/>
</dbReference>
<sequence length="472" mass="52245">LLEKQEYTPWLQGIFDQIFLACSSRTIQYFPLLWMVVQKFMPKSLTDAANASFKHSSDRVDKRLAMDTDRPDIFGLVLKHKDGANMSRQMMYSNADLLMIAGTETTATMLSGLTYNLLRNPGPMKRLTAEIRERFASEDDITIDELPRLPVRRHQPRNYLMNADKRIVSDRKDAPASLAFGWQRAKVLGASFNGTFLIALGLSILLQAIERFINIQVVEQPRNVLIMGCVGLLLNVICILVVHDHGHDHGRGHGHGSSKEAKAGVPVFEVSDLVGDVPAGSMYDRLTQQENPSKKHAHGDLGVNAVVIHILGDVLNNLGVIAAALVMMLVRSPNRFYADPAVSMAIAIMIASSALPLTFRSGHILLGSTPPSAHRETVIRELSKIAGVVSVHDLCVWQLSQEESIASAHIVMLPMEKEEIISRSSSEIEEMPRPNQPAETHNGRLARLGKCLHGFGIHRMTLQIEDTPEKAK</sequence>
<dbReference type="InterPro" id="IPR001128">
    <property type="entry name" value="Cyt_P450"/>
</dbReference>
<dbReference type="Pfam" id="PF00067">
    <property type="entry name" value="p450"/>
    <property type="match status" value="1"/>
</dbReference>
<dbReference type="GO" id="GO:0016705">
    <property type="term" value="F:oxidoreductase activity, acting on paired donors, with incorporation or reduction of molecular oxygen"/>
    <property type="evidence" value="ECO:0007669"/>
    <property type="project" value="InterPro"/>
</dbReference>
<keyword evidence="3 7" id="KW-0812">Transmembrane</keyword>
<reference evidence="9 10" key="1">
    <citation type="submission" date="2018-10" db="EMBL/GenBank/DDBJ databases">
        <title>Fifty Aureobasidium pullulans genomes reveal a recombining polyextremotolerant generalist.</title>
        <authorList>
            <person name="Gostincar C."/>
            <person name="Turk M."/>
            <person name="Zajc J."/>
            <person name="Gunde-Cimerman N."/>
        </authorList>
    </citation>
    <scope>NUCLEOTIDE SEQUENCE [LARGE SCALE GENOMIC DNA]</scope>
    <source>
        <strain evidence="9 10">EXF-3380</strain>
    </source>
</reference>
<feature type="transmembrane region" description="Helical" evidence="7">
    <location>
        <begin position="341"/>
        <end position="359"/>
    </location>
</feature>
<evidence type="ECO:0000313" key="9">
    <source>
        <dbReference type="EMBL" id="TIA30589.1"/>
    </source>
</evidence>
<protein>
    <submittedName>
        <fullName evidence="9">Cation efflux protein</fullName>
    </submittedName>
</protein>
<comment type="similarity">
    <text evidence="2">Belongs to the cation diffusion facilitator (CDF) transporter (TC 2.A.4) family. SLC30A subfamily.</text>
</comment>
<keyword evidence="5 7" id="KW-1133">Transmembrane helix</keyword>
<dbReference type="InterPro" id="IPR036396">
    <property type="entry name" value="Cyt_P450_sf"/>
</dbReference>
<dbReference type="SUPFAM" id="SSF161111">
    <property type="entry name" value="Cation efflux protein transmembrane domain-like"/>
    <property type="match status" value="1"/>
</dbReference>